<dbReference type="SMR" id="A2GE64"/>
<evidence type="ECO:0000313" key="3">
    <source>
        <dbReference type="Proteomes" id="UP000001542"/>
    </source>
</evidence>
<dbReference type="VEuPathDB" id="TrichDB:TVAGG3_1071460"/>
<dbReference type="InterPro" id="IPR036770">
    <property type="entry name" value="Ankyrin_rpt-contain_sf"/>
</dbReference>
<protein>
    <submittedName>
        <fullName evidence="2">Uncharacterized protein</fullName>
    </submittedName>
</protein>
<evidence type="ECO:0000256" key="1">
    <source>
        <dbReference type="PROSITE-ProRule" id="PRU00023"/>
    </source>
</evidence>
<name>A2GE64_TRIV3</name>
<dbReference type="PANTHER" id="PTHR24159:SF5">
    <property type="entry name" value="ANK_REP_REGION DOMAIN-CONTAINING PROTEIN"/>
    <property type="match status" value="1"/>
</dbReference>
<dbReference type="EMBL" id="DS115302">
    <property type="protein sequence ID" value="EAX84554.1"/>
    <property type="molecule type" value="Genomic_DNA"/>
</dbReference>
<evidence type="ECO:0000313" key="2">
    <source>
        <dbReference type="EMBL" id="EAX84554.1"/>
    </source>
</evidence>
<dbReference type="InterPro" id="IPR002110">
    <property type="entry name" value="Ankyrin_rpt"/>
</dbReference>
<dbReference type="Pfam" id="PF00023">
    <property type="entry name" value="Ank"/>
    <property type="match status" value="1"/>
</dbReference>
<dbReference type="Gene3D" id="1.25.40.20">
    <property type="entry name" value="Ankyrin repeat-containing domain"/>
    <property type="match status" value="1"/>
</dbReference>
<accession>A2GE64</accession>
<dbReference type="AlphaFoldDB" id="A2GE64"/>
<proteinExistence type="predicted"/>
<dbReference type="SUPFAM" id="SSF48403">
    <property type="entry name" value="Ankyrin repeat"/>
    <property type="match status" value="1"/>
</dbReference>
<organism evidence="2 3">
    <name type="scientific">Trichomonas vaginalis (strain ATCC PRA-98 / G3)</name>
    <dbReference type="NCBI Taxonomy" id="412133"/>
    <lineage>
        <taxon>Eukaryota</taxon>
        <taxon>Metamonada</taxon>
        <taxon>Parabasalia</taxon>
        <taxon>Trichomonadida</taxon>
        <taxon>Trichomonadidae</taxon>
        <taxon>Trichomonas</taxon>
    </lineage>
</organism>
<dbReference type="KEGG" id="tva:4742186"/>
<dbReference type="PROSITE" id="PS50088">
    <property type="entry name" value="ANK_REPEAT"/>
    <property type="match status" value="1"/>
</dbReference>
<dbReference type="VEuPathDB" id="TrichDB:TVAG_508130"/>
<dbReference type="PANTHER" id="PTHR24159">
    <property type="match status" value="1"/>
</dbReference>
<keyword evidence="3" id="KW-1185">Reference proteome</keyword>
<reference evidence="2" key="2">
    <citation type="journal article" date="2007" name="Science">
        <title>Draft genome sequence of the sexually transmitted pathogen Trichomonas vaginalis.</title>
        <authorList>
            <person name="Carlton J.M."/>
            <person name="Hirt R.P."/>
            <person name="Silva J.C."/>
            <person name="Delcher A.L."/>
            <person name="Schatz M."/>
            <person name="Zhao Q."/>
            <person name="Wortman J.R."/>
            <person name="Bidwell S.L."/>
            <person name="Alsmark U.C.M."/>
            <person name="Besteiro S."/>
            <person name="Sicheritz-Ponten T."/>
            <person name="Noel C.J."/>
            <person name="Dacks J.B."/>
            <person name="Foster P.G."/>
            <person name="Simillion C."/>
            <person name="Van de Peer Y."/>
            <person name="Miranda-Saavedra D."/>
            <person name="Barton G.J."/>
            <person name="Westrop G.D."/>
            <person name="Mueller S."/>
            <person name="Dessi D."/>
            <person name="Fiori P.L."/>
            <person name="Ren Q."/>
            <person name="Paulsen I."/>
            <person name="Zhang H."/>
            <person name="Bastida-Corcuera F.D."/>
            <person name="Simoes-Barbosa A."/>
            <person name="Brown M.T."/>
            <person name="Hayes R.D."/>
            <person name="Mukherjee M."/>
            <person name="Okumura C.Y."/>
            <person name="Schneider R."/>
            <person name="Smith A.J."/>
            <person name="Vanacova S."/>
            <person name="Villalvazo M."/>
            <person name="Haas B.J."/>
            <person name="Pertea M."/>
            <person name="Feldblyum T.V."/>
            <person name="Utterback T.R."/>
            <person name="Shu C.L."/>
            <person name="Osoegawa K."/>
            <person name="de Jong P.J."/>
            <person name="Hrdy I."/>
            <person name="Horvathova L."/>
            <person name="Zubacova Z."/>
            <person name="Dolezal P."/>
            <person name="Malik S.B."/>
            <person name="Logsdon J.M. Jr."/>
            <person name="Henze K."/>
            <person name="Gupta A."/>
            <person name="Wang C.C."/>
            <person name="Dunne R.L."/>
            <person name="Upcroft J.A."/>
            <person name="Upcroft P."/>
            <person name="White O."/>
            <person name="Salzberg S.L."/>
            <person name="Tang P."/>
            <person name="Chiu C.-H."/>
            <person name="Lee Y.-S."/>
            <person name="Embley T.M."/>
            <person name="Coombs G.H."/>
            <person name="Mottram J.C."/>
            <person name="Tachezy J."/>
            <person name="Fraser-Liggett C.M."/>
            <person name="Johnson P.J."/>
        </authorList>
    </citation>
    <scope>NUCLEOTIDE SEQUENCE [LARGE SCALE GENOMIC DNA]</scope>
    <source>
        <strain evidence="2">G3</strain>
    </source>
</reference>
<gene>
    <name evidence="2" type="ORF">TVAG_508130</name>
</gene>
<sequence length="686" mass="80654">MTRRKYLSDITIPPELQNLDKLEDMLRTISEDTFDDTIRFLKNYMTEGPYIYDVFLRLSLYLRIRKENKDFYIRLYEELKDYAFKYPHFIPLTKTPPIESNFKDERLKRLFSTNEINQQFAYTDYHVKLKNAIKEDDFDSFNAIMLNMSEDEKEKLLLKIDEYEYFIPMTATLLEYVALNGSINIFKYLFMSYENITPSVGYFASFGGNLEIIRLLQQENQNLSMVLLGAIHSQRDDIYDWAIDNLEFDPFTVRNAYESYNLHVFISCFELNFPPKLISLKYSYDLFKYLIDTIKLPLERNDLLECAYMEDCPIIMEKSFRISETQHIRNINSFRYVKPYESCLDALTVYLKNINPHKIVEMAEFFKEAVEHNCTKLVEAMLHYGFDVNAIADEDLFKRIKTSEIGNLMIEYGLKVDILIAINYFPADCLKVLISKGINPNKPGKYYIPKLKPLPINAKIGEFYPFHDPFPVHLTNQDRPAISYFSIKNFTNKQEPLSYFPLHYAVQCGSIAKVQILVESGADVNNLDENYRLPIFYSWNNSISDYLLAKSTKIELEKRIQLKSLIFADPNSWMTPDNIYNMNYNISAEAFRISKIMGSEKITVDHVLKAVKSISHDYFKEISPLLYPDPETFFKGDLSGVWKPNEFVKDENVIRFILRITSIKTKNNSFMFAINESIHRTRNTIY</sequence>
<dbReference type="PROSITE" id="PS50297">
    <property type="entry name" value="ANK_REP_REGION"/>
    <property type="match status" value="1"/>
</dbReference>
<keyword evidence="1" id="KW-0040">ANK repeat</keyword>
<dbReference type="InParanoid" id="A2GE64"/>
<dbReference type="SMART" id="SM00248">
    <property type="entry name" value="ANK"/>
    <property type="match status" value="4"/>
</dbReference>
<reference evidence="2" key="1">
    <citation type="submission" date="2006-10" db="EMBL/GenBank/DDBJ databases">
        <authorList>
            <person name="Amadeo P."/>
            <person name="Zhao Q."/>
            <person name="Wortman J."/>
            <person name="Fraser-Liggett C."/>
            <person name="Carlton J."/>
        </authorList>
    </citation>
    <scope>NUCLEOTIDE SEQUENCE</scope>
    <source>
        <strain evidence="2">G3</strain>
    </source>
</reference>
<feature type="repeat" description="ANK" evidence="1">
    <location>
        <begin position="497"/>
        <end position="529"/>
    </location>
</feature>
<dbReference type="Proteomes" id="UP000001542">
    <property type="component" value="Unassembled WGS sequence"/>
</dbReference>